<dbReference type="Gene3D" id="1.10.3300.10">
    <property type="entry name" value="Jann2411-like domain"/>
    <property type="match status" value="1"/>
</dbReference>
<reference evidence="2" key="1">
    <citation type="submission" date="2016-07" db="EMBL/GenBank/DDBJ databases">
        <title>Microvirga ossetica sp. nov. a new species of rhizobia isolated from root nodules of the legume species Vicia alpestris Steven originated from North Ossetia region in the Caucasus.</title>
        <authorList>
            <person name="Safronova V.I."/>
            <person name="Kuznetsova I.G."/>
            <person name="Sazanova A.L."/>
            <person name="Belimov A."/>
            <person name="Andronov E."/>
            <person name="Osledkin Y.S."/>
            <person name="Onishchuk O.P."/>
            <person name="Kurchak O.N."/>
            <person name="Shaposhnikov A.I."/>
            <person name="Willems A."/>
            <person name="Tikhonovich I.A."/>
        </authorList>
    </citation>
    <scope>NUCLEOTIDE SEQUENCE [LARGE SCALE GENOMIC DNA]</scope>
    <source>
        <strain evidence="2">V5/3M</strain>
    </source>
</reference>
<feature type="domain" description="Zinc finger CGNR" evidence="1">
    <location>
        <begin position="154"/>
        <end position="196"/>
    </location>
</feature>
<dbReference type="EMBL" id="CP016616">
    <property type="protein sequence ID" value="ANY78510.1"/>
    <property type="molecule type" value="Genomic_DNA"/>
</dbReference>
<dbReference type="Pfam" id="PF07336">
    <property type="entry name" value="ABATE"/>
    <property type="match status" value="1"/>
</dbReference>
<name>A0A1B2EEV8_9HYPH</name>
<evidence type="ECO:0000259" key="1">
    <source>
        <dbReference type="Pfam" id="PF11706"/>
    </source>
</evidence>
<accession>A0A1B2EEV8</accession>
<dbReference type="OrthoDB" id="9808437at2"/>
<sequence length="205" mass="23118">MAITTSPSRRLCLDFTNTKSGRGSSHELDHLRTFGDLIAWAEHALAFPRPRGDVLRAIASEQAAEAHFVLQEAVALRGTLYRLFTAIAERIPAPEQDVIALNRWIGQSYTNIKLMQSSDRFAFGWPEGSADLSSVLWPIVQSAADVLTQARLDRIKCCPGVNCGWLFLDITKNGKRRWCDMATCGNREKSRLHYRRGREIDIRCD</sequence>
<proteinExistence type="predicted"/>
<dbReference type="InterPro" id="IPR023286">
    <property type="entry name" value="ABATE_dom_sf"/>
</dbReference>
<dbReference type="InterPro" id="IPR010852">
    <property type="entry name" value="ABATE"/>
</dbReference>
<gene>
    <name evidence="2" type="ORF">BB934_09980</name>
</gene>
<dbReference type="KEGG" id="moc:BB934_09980"/>
<dbReference type="RefSeq" id="WP_099509507.1">
    <property type="nucleotide sequence ID" value="NZ_CP016616.1"/>
</dbReference>
<dbReference type="PANTHER" id="PTHR35525:SF3">
    <property type="entry name" value="BLL6575 PROTEIN"/>
    <property type="match status" value="1"/>
</dbReference>
<dbReference type="InterPro" id="IPR021005">
    <property type="entry name" value="Znf_CGNR"/>
</dbReference>
<protein>
    <recommendedName>
        <fullName evidence="1">Zinc finger CGNR domain-containing protein</fullName>
    </recommendedName>
</protein>
<dbReference type="AlphaFoldDB" id="A0A1B2EEV8"/>
<dbReference type="Pfam" id="PF11706">
    <property type="entry name" value="zf-CGNR"/>
    <property type="match status" value="1"/>
</dbReference>
<organism evidence="2">
    <name type="scientific">Microvirga ossetica</name>
    <dbReference type="NCBI Taxonomy" id="1882682"/>
    <lineage>
        <taxon>Bacteria</taxon>
        <taxon>Pseudomonadati</taxon>
        <taxon>Pseudomonadota</taxon>
        <taxon>Alphaproteobacteria</taxon>
        <taxon>Hyphomicrobiales</taxon>
        <taxon>Methylobacteriaceae</taxon>
        <taxon>Microvirga</taxon>
    </lineage>
</organism>
<dbReference type="SUPFAM" id="SSF160904">
    <property type="entry name" value="Jann2411-like"/>
    <property type="match status" value="1"/>
</dbReference>
<evidence type="ECO:0000313" key="2">
    <source>
        <dbReference type="EMBL" id="ANY78510.1"/>
    </source>
</evidence>
<dbReference type="PANTHER" id="PTHR35525">
    <property type="entry name" value="BLL6575 PROTEIN"/>
    <property type="match status" value="1"/>
</dbReference>